<dbReference type="Proteomes" id="UP001062776">
    <property type="component" value="Unassembled WGS sequence"/>
</dbReference>
<sequence>MTDAITRRRPASDASGPDSWTAPLEPALSTEPAAGNGILCRLRAIRRMGLSCLWTLLASVPQRVLLKRHGAAKIVFARFYWATICRILGMNVRVIGEPAGTIRDSMAVRNGERPVIFVANHSSWLDIAVAGGILPTVFVAKQQIADWPVIGTLARLGRTIFVSRQRNNTGRELQAMTDRLNNGDNLILFPEGTSTDGTHVLPFMSSFFAIAKPSRVDTTLPTPPSVLIQPVSIVYDRLDGLPIGRARRTALAWYGDMELAPHIWSVTQWRSLGATVILHEPVDPADYPSRKELSTAVQEIVALGVAQLHHNPDHPEPVVH</sequence>
<dbReference type="SUPFAM" id="SSF69593">
    <property type="entry name" value="Glycerol-3-phosphate (1)-acyltransferase"/>
    <property type="match status" value="1"/>
</dbReference>
<keyword evidence="5 8" id="KW-0012">Acyltransferase</keyword>
<evidence type="ECO:0000256" key="3">
    <source>
        <dbReference type="ARBA" id="ARBA00022679"/>
    </source>
</evidence>
<keyword evidence="2" id="KW-0444">Lipid biosynthesis</keyword>
<evidence type="ECO:0000259" key="7">
    <source>
        <dbReference type="SMART" id="SM00563"/>
    </source>
</evidence>
<keyword evidence="3" id="KW-0808">Transferase</keyword>
<evidence type="ECO:0000256" key="1">
    <source>
        <dbReference type="ARBA" id="ARBA00005189"/>
    </source>
</evidence>
<gene>
    <name evidence="8" type="ORF">AA0535_2434</name>
</gene>
<comment type="pathway">
    <text evidence="1">Lipid metabolism.</text>
</comment>
<protein>
    <submittedName>
        <fullName evidence="8">1-acyl-sn-glycerol-3-phosphate acyltransferase</fullName>
    </submittedName>
</protein>
<dbReference type="Pfam" id="PF01553">
    <property type="entry name" value="Acyltransferase"/>
    <property type="match status" value="1"/>
</dbReference>
<evidence type="ECO:0000256" key="6">
    <source>
        <dbReference type="SAM" id="MobiDB-lite"/>
    </source>
</evidence>
<dbReference type="InterPro" id="IPR002123">
    <property type="entry name" value="Plipid/glycerol_acylTrfase"/>
</dbReference>
<evidence type="ECO:0000256" key="5">
    <source>
        <dbReference type="ARBA" id="ARBA00023315"/>
    </source>
</evidence>
<organism evidence="8 9">
    <name type="scientific">Asaia krungthepensis NRIC 0535</name>
    <dbReference type="NCBI Taxonomy" id="1307925"/>
    <lineage>
        <taxon>Bacteria</taxon>
        <taxon>Pseudomonadati</taxon>
        <taxon>Pseudomonadota</taxon>
        <taxon>Alphaproteobacteria</taxon>
        <taxon>Acetobacterales</taxon>
        <taxon>Acetobacteraceae</taxon>
        <taxon>Asaia</taxon>
    </lineage>
</organism>
<feature type="region of interest" description="Disordered" evidence="6">
    <location>
        <begin position="1"/>
        <end position="28"/>
    </location>
</feature>
<name>A0ABQ0Q584_9PROT</name>
<accession>A0ABQ0Q584</accession>
<dbReference type="SMART" id="SM00563">
    <property type="entry name" value="PlsC"/>
    <property type="match status" value="1"/>
</dbReference>
<dbReference type="PANTHER" id="PTHR10434">
    <property type="entry name" value="1-ACYL-SN-GLYCEROL-3-PHOSPHATE ACYLTRANSFERASE"/>
    <property type="match status" value="1"/>
</dbReference>
<evidence type="ECO:0000256" key="4">
    <source>
        <dbReference type="ARBA" id="ARBA00023098"/>
    </source>
</evidence>
<dbReference type="GO" id="GO:0016746">
    <property type="term" value="F:acyltransferase activity"/>
    <property type="evidence" value="ECO:0007669"/>
    <property type="project" value="UniProtKB-KW"/>
</dbReference>
<keyword evidence="9" id="KW-1185">Reference proteome</keyword>
<dbReference type="PANTHER" id="PTHR10434:SF64">
    <property type="entry name" value="1-ACYL-SN-GLYCEROL-3-PHOSPHATE ACYLTRANSFERASE-RELATED"/>
    <property type="match status" value="1"/>
</dbReference>
<dbReference type="CDD" id="cd07989">
    <property type="entry name" value="LPLAT_AGPAT-like"/>
    <property type="match status" value="1"/>
</dbReference>
<dbReference type="RefSeq" id="WP_264816747.1">
    <property type="nucleotide sequence ID" value="NZ_BAPV01000057.1"/>
</dbReference>
<evidence type="ECO:0000256" key="2">
    <source>
        <dbReference type="ARBA" id="ARBA00022516"/>
    </source>
</evidence>
<keyword evidence="4" id="KW-0443">Lipid metabolism</keyword>
<proteinExistence type="predicted"/>
<evidence type="ECO:0000313" key="9">
    <source>
        <dbReference type="Proteomes" id="UP001062776"/>
    </source>
</evidence>
<comment type="caution">
    <text evidence="8">The sequence shown here is derived from an EMBL/GenBank/DDBJ whole genome shotgun (WGS) entry which is preliminary data.</text>
</comment>
<evidence type="ECO:0000313" key="8">
    <source>
        <dbReference type="EMBL" id="GBQ92045.1"/>
    </source>
</evidence>
<dbReference type="EMBL" id="BAPV01000057">
    <property type="protein sequence ID" value="GBQ92045.1"/>
    <property type="molecule type" value="Genomic_DNA"/>
</dbReference>
<reference evidence="8" key="1">
    <citation type="submission" date="2013-04" db="EMBL/GenBank/DDBJ databases">
        <title>The genome sequencing project of 58 acetic acid bacteria.</title>
        <authorList>
            <person name="Okamoto-Kainuma A."/>
            <person name="Ishikawa M."/>
            <person name="Umino S."/>
            <person name="Koizumi Y."/>
            <person name="Shiwa Y."/>
            <person name="Yoshikawa H."/>
            <person name="Matsutani M."/>
            <person name="Matsushita K."/>
        </authorList>
    </citation>
    <scope>NUCLEOTIDE SEQUENCE</scope>
    <source>
        <strain evidence="8">NRIC 0535</strain>
    </source>
</reference>
<feature type="domain" description="Phospholipid/glycerol acyltransferase" evidence="7">
    <location>
        <begin position="115"/>
        <end position="236"/>
    </location>
</feature>